<comment type="similarity">
    <text evidence="9">Belongs to the GCKR family.</text>
</comment>
<evidence type="ECO:0000313" key="14">
    <source>
        <dbReference type="RefSeq" id="XP_030054440.1"/>
    </source>
</evidence>
<dbReference type="Gene3D" id="3.40.50.10490">
    <property type="entry name" value="Glucose-6-phosphate isomerase like protein, domain 1"/>
    <property type="match status" value="1"/>
</dbReference>
<dbReference type="InterPro" id="IPR001347">
    <property type="entry name" value="SIS_dom"/>
</dbReference>
<dbReference type="KEGG" id="muo:115466973"/>
<evidence type="ECO:0000256" key="5">
    <source>
        <dbReference type="ARBA" id="ARBA00022737"/>
    </source>
</evidence>
<dbReference type="CTD" id="2646"/>
<evidence type="ECO:0000256" key="1">
    <source>
        <dbReference type="ARBA" id="ARBA00004123"/>
    </source>
</evidence>
<evidence type="ECO:0000256" key="10">
    <source>
        <dbReference type="ARBA" id="ARBA00065019"/>
    </source>
</evidence>
<keyword evidence="4" id="KW-0963">Cytoplasm</keyword>
<feature type="domain" description="SIS" evidence="12">
    <location>
        <begin position="319"/>
        <end position="498"/>
    </location>
</feature>
<dbReference type="RefSeq" id="XP_030054440.1">
    <property type="nucleotide sequence ID" value="XM_030198580.1"/>
</dbReference>
<dbReference type="PANTHER" id="PTHR10088:SF4">
    <property type="entry name" value="GLUCOKINASE REGULATORY PROTEIN"/>
    <property type="match status" value="1"/>
</dbReference>
<dbReference type="Gene3D" id="1.10.8.1080">
    <property type="match status" value="1"/>
</dbReference>
<dbReference type="FunCoup" id="A0A6P7XUV0">
    <property type="interactions" value="770"/>
</dbReference>
<evidence type="ECO:0000256" key="2">
    <source>
        <dbReference type="ARBA" id="ARBA00004173"/>
    </source>
</evidence>
<keyword evidence="5" id="KW-0677">Repeat</keyword>
<dbReference type="InterPro" id="IPR046348">
    <property type="entry name" value="SIS_dom_sf"/>
</dbReference>
<dbReference type="Pfam" id="PF22645">
    <property type="entry name" value="GKRP_SIS_N"/>
    <property type="match status" value="1"/>
</dbReference>
<dbReference type="GO" id="GO:0042593">
    <property type="term" value="P:glucose homeostasis"/>
    <property type="evidence" value="ECO:0007669"/>
    <property type="project" value="TreeGrafter"/>
</dbReference>
<dbReference type="InParanoid" id="A0A6P7XUV0"/>
<dbReference type="GO" id="GO:0019210">
    <property type="term" value="F:kinase inhibitor activity"/>
    <property type="evidence" value="ECO:0007669"/>
    <property type="project" value="UniProtKB-ARBA"/>
</dbReference>
<evidence type="ECO:0000256" key="4">
    <source>
        <dbReference type="ARBA" id="ARBA00022490"/>
    </source>
</evidence>
<protein>
    <recommendedName>
        <fullName evidence="11">Glucokinase regulatory protein</fullName>
    </recommendedName>
</protein>
<reference evidence="14" key="1">
    <citation type="submission" date="2025-08" db="UniProtKB">
        <authorList>
            <consortium name="RefSeq"/>
        </authorList>
    </citation>
    <scope>IDENTIFICATION</scope>
</reference>
<dbReference type="FunFam" id="1.10.8.1080:FF:000002">
    <property type="entry name" value="Glucokinase regulatory protein"/>
    <property type="match status" value="1"/>
</dbReference>
<dbReference type="GO" id="GO:0030246">
    <property type="term" value="F:carbohydrate binding"/>
    <property type="evidence" value="ECO:0007669"/>
    <property type="project" value="TreeGrafter"/>
</dbReference>
<proteinExistence type="inferred from homology"/>
<dbReference type="OrthoDB" id="311172at2759"/>
<dbReference type="GO" id="GO:0005654">
    <property type="term" value="C:nucleoplasm"/>
    <property type="evidence" value="ECO:0007669"/>
    <property type="project" value="TreeGrafter"/>
</dbReference>
<dbReference type="AlphaFoldDB" id="A0A6P7XUV0"/>
<dbReference type="FunFam" id="3.40.50.10490:FF:000033">
    <property type="entry name" value="Glucokinase regulatory protein"/>
    <property type="match status" value="1"/>
</dbReference>
<dbReference type="InterPro" id="IPR054017">
    <property type="entry name" value="GKRP_SIS_2"/>
</dbReference>
<comment type="subcellular location">
    <subcellularLocation>
        <location evidence="3">Cytoplasm</location>
    </subcellularLocation>
    <subcellularLocation>
        <location evidence="2">Mitochondrion</location>
    </subcellularLocation>
    <subcellularLocation>
        <location evidence="1">Nucleus</location>
    </subcellularLocation>
</comment>
<dbReference type="Pfam" id="PF20741">
    <property type="entry name" value="GKRP-like_C"/>
    <property type="match status" value="1"/>
</dbReference>
<evidence type="ECO:0000256" key="8">
    <source>
        <dbReference type="ARBA" id="ARBA00023277"/>
    </source>
</evidence>
<keyword evidence="6" id="KW-0496">Mitochondrion</keyword>
<dbReference type="Pfam" id="PF22198">
    <property type="entry name" value="GKRP_SIS_2"/>
    <property type="match status" value="1"/>
</dbReference>
<keyword evidence="13" id="KW-1185">Reference proteome</keyword>
<dbReference type="GeneID" id="115466973"/>
<feature type="domain" description="SIS" evidence="12">
    <location>
        <begin position="90"/>
        <end position="283"/>
    </location>
</feature>
<dbReference type="GO" id="GO:0005739">
    <property type="term" value="C:mitochondrion"/>
    <property type="evidence" value="ECO:0007669"/>
    <property type="project" value="UniProtKB-SubCell"/>
</dbReference>
<keyword evidence="7" id="KW-0539">Nucleus</keyword>
<dbReference type="PANTHER" id="PTHR10088">
    <property type="entry name" value="GLUCOKINASE REGULATORY PROTEIN"/>
    <property type="match status" value="1"/>
</dbReference>
<dbReference type="GO" id="GO:0070095">
    <property type="term" value="F:fructose-6-phosphate binding"/>
    <property type="evidence" value="ECO:0007669"/>
    <property type="project" value="TreeGrafter"/>
</dbReference>
<comment type="subunit">
    <text evidence="10">Interacts (fructose 6-phosphate bound form) with GCK.</text>
</comment>
<evidence type="ECO:0000256" key="6">
    <source>
        <dbReference type="ARBA" id="ARBA00023128"/>
    </source>
</evidence>
<dbReference type="GO" id="GO:0005829">
    <property type="term" value="C:cytosol"/>
    <property type="evidence" value="ECO:0007669"/>
    <property type="project" value="TreeGrafter"/>
</dbReference>
<accession>A0A6P7XUV0</accession>
<evidence type="ECO:0000259" key="12">
    <source>
        <dbReference type="PROSITE" id="PS51464"/>
    </source>
</evidence>
<evidence type="ECO:0000256" key="3">
    <source>
        <dbReference type="ARBA" id="ARBA00004496"/>
    </source>
</evidence>
<evidence type="ECO:0000256" key="11">
    <source>
        <dbReference type="ARBA" id="ARBA00073034"/>
    </source>
</evidence>
<name>A0A6P7XUV0_9AMPH</name>
<gene>
    <name evidence="14" type="primary">GCKR</name>
</gene>
<dbReference type="Proteomes" id="UP000515156">
    <property type="component" value="Chromosome 3"/>
</dbReference>
<organism evidence="13 14">
    <name type="scientific">Microcaecilia unicolor</name>
    <dbReference type="NCBI Taxonomy" id="1415580"/>
    <lineage>
        <taxon>Eukaryota</taxon>
        <taxon>Metazoa</taxon>
        <taxon>Chordata</taxon>
        <taxon>Craniata</taxon>
        <taxon>Vertebrata</taxon>
        <taxon>Euteleostomi</taxon>
        <taxon>Amphibia</taxon>
        <taxon>Gymnophiona</taxon>
        <taxon>Siphonopidae</taxon>
        <taxon>Microcaecilia</taxon>
    </lineage>
</organism>
<dbReference type="InterPro" id="IPR040190">
    <property type="entry name" value="MURQ/GCKR"/>
</dbReference>
<dbReference type="InterPro" id="IPR005486">
    <property type="entry name" value="Glucokinase_regulatory_CS"/>
</dbReference>
<dbReference type="SUPFAM" id="SSF53697">
    <property type="entry name" value="SIS domain"/>
    <property type="match status" value="2"/>
</dbReference>
<dbReference type="GO" id="GO:0019899">
    <property type="term" value="F:enzyme binding"/>
    <property type="evidence" value="ECO:0007669"/>
    <property type="project" value="TreeGrafter"/>
</dbReference>
<sequence length="623" mass="68779">MRGTRKFRHVIETPDPGKWELAGYEASLPISEKSNPITREIDKADPALLVQLLKECDAEIFQEEEGALINYKRLYSESILKTVVDIAKRVQEIIKEPDDGLIVLSGCGNSGRLAMLLANSFNKLLKGLHKKPCYTYIISGGDRSLISPQEGSEDNPLVGAIELEKVCGGKKKVVFIGISCGLSAPFVAGQLDFCMNNLDIFLPVLVGFNPVSMARNDCIEGWHSTFRQVAERMQKLQEIQKAIILNPAVGPEGISGSSRMKGGSATKILLETLFLAAHKADCNVEVTEKCLLEILRTYERAHKVTYSQSKKIASFVKQAATSLQKKGHLYLLGWRTLGIMGIMEAVGCIPQFGADYRDFRGFIAGGYNGMLNKEGDLTALGTEFAISHEDFIKNIVPSLSEMDTVLFIFTVDDELPEIEKLAGLVKEKTSNFQAVSHATAGQCLPNSIKKLFPNIISITWPILFLEYEGNFIQIFQRELSTKWILNTVSTGAHVLKGKIYRNYMVDFKVSNAKLFQRAVSVVQRLTEQSQPRCIETLLQSIYGPEMLTDQIRSLPISKHVEAASVKDKVVPVAIVSMLRSCTVHEAKSRLDAYPSIRAAIDASINAPGRKRGAESSEAAGQNK</sequence>
<dbReference type="PROSITE" id="PS51464">
    <property type="entry name" value="SIS"/>
    <property type="match status" value="2"/>
</dbReference>
<dbReference type="PROSITE" id="PS01272">
    <property type="entry name" value="GCKR"/>
    <property type="match status" value="1"/>
</dbReference>
<keyword evidence="8" id="KW-0119">Carbohydrate metabolism</keyword>
<dbReference type="GO" id="GO:1901135">
    <property type="term" value="P:carbohydrate derivative metabolic process"/>
    <property type="evidence" value="ECO:0007669"/>
    <property type="project" value="InterPro"/>
</dbReference>
<dbReference type="GO" id="GO:0009750">
    <property type="term" value="P:response to fructose"/>
    <property type="evidence" value="ECO:0007669"/>
    <property type="project" value="TreeGrafter"/>
</dbReference>
<dbReference type="FunFam" id="3.40.50.12620:FF:000001">
    <property type="entry name" value="Glucokinase regulatory protein"/>
    <property type="match status" value="1"/>
</dbReference>
<dbReference type="Gene3D" id="3.40.50.12620">
    <property type="match status" value="1"/>
</dbReference>
<evidence type="ECO:0000313" key="13">
    <source>
        <dbReference type="Proteomes" id="UP000515156"/>
    </source>
</evidence>
<evidence type="ECO:0000256" key="7">
    <source>
        <dbReference type="ARBA" id="ARBA00023242"/>
    </source>
</evidence>
<evidence type="ECO:0000256" key="9">
    <source>
        <dbReference type="ARBA" id="ARBA00060904"/>
    </source>
</evidence>